<organism evidence="5 6">
    <name type="scientific">Bipolaricaulis sibiricus</name>
    <dbReference type="NCBI Taxonomy" id="2501609"/>
    <lineage>
        <taxon>Bacteria</taxon>
        <taxon>Candidatus Bipolaricaulota</taxon>
        <taxon>Candidatus Bipolaricaulia</taxon>
        <taxon>Candidatus Bipolaricaulales</taxon>
        <taxon>Candidatus Bipolaricaulaceae</taxon>
        <taxon>Candidatus Bipolaricaulis</taxon>
    </lineage>
</organism>
<accession>A0A410FTG4</accession>
<dbReference type="InterPro" id="IPR050795">
    <property type="entry name" value="Asn_Synthetase"/>
</dbReference>
<dbReference type="CDD" id="cd01991">
    <property type="entry name" value="Asn_synthase_B_C"/>
    <property type="match status" value="1"/>
</dbReference>
<dbReference type="PANTHER" id="PTHR11772:SF2">
    <property type="entry name" value="ASPARAGINE SYNTHETASE [GLUTAMINE-HYDROLYZING]"/>
    <property type="match status" value="1"/>
</dbReference>
<name>A0A410FTG4_BIPS1</name>
<sequence length="237" mass="26692">MPSRTWFAALPAVIYHLESFDALLVRSSVVNYLAAQLASDHVGAVLSGEGGDELFAGYDYIKRIPPSEIPGELEDIVLRLHNTAFQRVDRCAYAHGLVPFVPFADLDVVRYALSIPPEYEVHHRHGVAVEKWILRRAFQGLLPDAVLWRPKAKFWQGAGVATLLAEHAETSVTDADYRRERVLPNGWRLHSKEELLYYRIFREHFGRIPNLSWMGRTKRVSEGGGQSPESGPPPPVT</sequence>
<dbReference type="Proteomes" id="UP000287233">
    <property type="component" value="Chromosome"/>
</dbReference>
<dbReference type="GO" id="GO:0006529">
    <property type="term" value="P:asparagine biosynthetic process"/>
    <property type="evidence" value="ECO:0007669"/>
    <property type="project" value="InterPro"/>
</dbReference>
<dbReference type="GO" id="GO:0004066">
    <property type="term" value="F:asparagine synthase (glutamine-hydrolyzing) activity"/>
    <property type="evidence" value="ECO:0007669"/>
    <property type="project" value="InterPro"/>
</dbReference>
<keyword evidence="2" id="KW-0067">ATP-binding</keyword>
<dbReference type="EMBL" id="CP034928">
    <property type="protein sequence ID" value="QAA76316.1"/>
    <property type="molecule type" value="Genomic_DNA"/>
</dbReference>
<dbReference type="InterPro" id="IPR014729">
    <property type="entry name" value="Rossmann-like_a/b/a_fold"/>
</dbReference>
<reference evidence="6" key="1">
    <citation type="submission" date="2018-12" db="EMBL/GenBank/DDBJ databases">
        <title>Complete genome sequence of an uncultured bacterium of the candidate phylum Bipolaricaulota.</title>
        <authorList>
            <person name="Kadnikov V.V."/>
            <person name="Mardanov A.V."/>
            <person name="Beletsky A.V."/>
            <person name="Frank Y.A."/>
            <person name="Karnachuk O.V."/>
            <person name="Ravin N.V."/>
        </authorList>
    </citation>
    <scope>NUCLEOTIDE SEQUENCE [LARGE SCALE GENOMIC DNA]</scope>
</reference>
<evidence type="ECO:0000313" key="5">
    <source>
        <dbReference type="EMBL" id="QAA76316.1"/>
    </source>
</evidence>
<keyword evidence="1" id="KW-0547">Nucleotide-binding</keyword>
<evidence type="ECO:0000256" key="1">
    <source>
        <dbReference type="ARBA" id="ARBA00022741"/>
    </source>
</evidence>
<dbReference type="SUPFAM" id="SSF52402">
    <property type="entry name" value="Adenine nucleotide alpha hydrolases-like"/>
    <property type="match status" value="1"/>
</dbReference>
<proteinExistence type="predicted"/>
<dbReference type="Pfam" id="PF00733">
    <property type="entry name" value="Asn_synthase"/>
    <property type="match status" value="2"/>
</dbReference>
<evidence type="ECO:0000259" key="4">
    <source>
        <dbReference type="Pfam" id="PF00733"/>
    </source>
</evidence>
<evidence type="ECO:0000313" key="6">
    <source>
        <dbReference type="Proteomes" id="UP000287233"/>
    </source>
</evidence>
<dbReference type="Gene3D" id="3.40.50.620">
    <property type="entry name" value="HUPs"/>
    <property type="match status" value="1"/>
</dbReference>
<protein>
    <submittedName>
        <fullName evidence="5">Asparagine synthetase [glutamine-hydrolyzing]</fullName>
    </submittedName>
</protein>
<dbReference type="GO" id="GO:0005829">
    <property type="term" value="C:cytosol"/>
    <property type="evidence" value="ECO:0007669"/>
    <property type="project" value="TreeGrafter"/>
</dbReference>
<evidence type="ECO:0000256" key="3">
    <source>
        <dbReference type="SAM" id="MobiDB-lite"/>
    </source>
</evidence>
<dbReference type="KEGG" id="bih:BIP78_0550"/>
<dbReference type="GO" id="GO:0005524">
    <property type="term" value="F:ATP binding"/>
    <property type="evidence" value="ECO:0007669"/>
    <property type="project" value="UniProtKB-KW"/>
</dbReference>
<evidence type="ECO:0000256" key="2">
    <source>
        <dbReference type="ARBA" id="ARBA00022840"/>
    </source>
</evidence>
<dbReference type="PANTHER" id="PTHR11772">
    <property type="entry name" value="ASPARAGINE SYNTHETASE"/>
    <property type="match status" value="1"/>
</dbReference>
<dbReference type="AlphaFoldDB" id="A0A410FTG4"/>
<dbReference type="InterPro" id="IPR001962">
    <property type="entry name" value="Asn_synthase"/>
</dbReference>
<gene>
    <name evidence="5" type="ORF">BIP78_0550</name>
</gene>
<feature type="region of interest" description="Disordered" evidence="3">
    <location>
        <begin position="217"/>
        <end position="237"/>
    </location>
</feature>
<feature type="domain" description="Asparagine synthetase" evidence="4">
    <location>
        <begin position="79"/>
        <end position="205"/>
    </location>
</feature>
<feature type="domain" description="Asparagine synthetase" evidence="4">
    <location>
        <begin position="7"/>
        <end position="64"/>
    </location>
</feature>